<dbReference type="InterPro" id="IPR050524">
    <property type="entry name" value="APC_YAT"/>
</dbReference>
<dbReference type="Proteomes" id="UP001172155">
    <property type="component" value="Unassembled WGS sequence"/>
</dbReference>
<feature type="transmembrane region" description="Helical" evidence="5">
    <location>
        <begin position="363"/>
        <end position="381"/>
    </location>
</feature>
<dbReference type="EMBL" id="JAUKUD010000001">
    <property type="protein sequence ID" value="KAK0753681.1"/>
    <property type="molecule type" value="Genomic_DNA"/>
</dbReference>
<accession>A0AA40FAH0</accession>
<keyword evidence="2 5" id="KW-0812">Transmembrane</keyword>
<dbReference type="AlphaFoldDB" id="A0AA40FAH0"/>
<dbReference type="GO" id="GO:0016020">
    <property type="term" value="C:membrane"/>
    <property type="evidence" value="ECO:0007669"/>
    <property type="project" value="UniProtKB-SubCell"/>
</dbReference>
<comment type="caution">
    <text evidence="7">The sequence shown here is derived from an EMBL/GenBank/DDBJ whole genome shotgun (WGS) entry which is preliminary data.</text>
</comment>
<feature type="transmembrane region" description="Helical" evidence="5">
    <location>
        <begin position="324"/>
        <end position="343"/>
    </location>
</feature>
<gene>
    <name evidence="7" type="ORF">B0T18DRAFT_452922</name>
</gene>
<name>A0AA40FAH0_9PEZI</name>
<evidence type="ECO:0000256" key="3">
    <source>
        <dbReference type="ARBA" id="ARBA00022989"/>
    </source>
</evidence>
<reference evidence="7" key="1">
    <citation type="submission" date="2023-06" db="EMBL/GenBank/DDBJ databases">
        <title>Genome-scale phylogeny and comparative genomics of the fungal order Sordariales.</title>
        <authorList>
            <consortium name="Lawrence Berkeley National Laboratory"/>
            <person name="Hensen N."/>
            <person name="Bonometti L."/>
            <person name="Westerberg I."/>
            <person name="Brannstrom I.O."/>
            <person name="Guillou S."/>
            <person name="Cros-Aarteil S."/>
            <person name="Calhoun S."/>
            <person name="Haridas S."/>
            <person name="Kuo A."/>
            <person name="Mondo S."/>
            <person name="Pangilinan J."/>
            <person name="Riley R."/>
            <person name="LaButti K."/>
            <person name="Andreopoulos B."/>
            <person name="Lipzen A."/>
            <person name="Chen C."/>
            <person name="Yanf M."/>
            <person name="Daum C."/>
            <person name="Ng V."/>
            <person name="Clum A."/>
            <person name="Steindorff A."/>
            <person name="Ohm R."/>
            <person name="Martin F."/>
            <person name="Silar P."/>
            <person name="Natvig D."/>
            <person name="Lalanne C."/>
            <person name="Gautier V."/>
            <person name="Ament-velasquez S.L."/>
            <person name="Kruys A."/>
            <person name="Hutchinson M.I."/>
            <person name="Powell A.J."/>
            <person name="Barry K."/>
            <person name="Miller A.N."/>
            <person name="Grigoriev I.V."/>
            <person name="Debuchy R."/>
            <person name="Gladieux P."/>
            <person name="Thoren M.H."/>
            <person name="Johannesson H."/>
        </authorList>
    </citation>
    <scope>NUCLEOTIDE SEQUENCE</scope>
    <source>
        <strain evidence="7">SMH3187-1</strain>
    </source>
</reference>
<feature type="transmembrane region" description="Helical" evidence="5">
    <location>
        <begin position="425"/>
        <end position="446"/>
    </location>
</feature>
<feature type="transmembrane region" description="Helical" evidence="5">
    <location>
        <begin position="79"/>
        <end position="98"/>
    </location>
</feature>
<feature type="non-terminal residue" evidence="7">
    <location>
        <position position="479"/>
    </location>
</feature>
<proteinExistence type="predicted"/>
<organism evidence="7 8">
    <name type="scientific">Schizothecium vesticola</name>
    <dbReference type="NCBI Taxonomy" id="314040"/>
    <lineage>
        <taxon>Eukaryota</taxon>
        <taxon>Fungi</taxon>
        <taxon>Dikarya</taxon>
        <taxon>Ascomycota</taxon>
        <taxon>Pezizomycotina</taxon>
        <taxon>Sordariomycetes</taxon>
        <taxon>Sordariomycetidae</taxon>
        <taxon>Sordariales</taxon>
        <taxon>Schizotheciaceae</taxon>
        <taxon>Schizothecium</taxon>
    </lineage>
</organism>
<feature type="transmembrane region" description="Helical" evidence="5">
    <location>
        <begin position="209"/>
        <end position="231"/>
    </location>
</feature>
<protein>
    <submittedName>
        <fullName evidence="7">Amino acid permease/ SLC12A domain-containing protein</fullName>
    </submittedName>
</protein>
<dbReference type="Gene3D" id="1.20.1740.10">
    <property type="entry name" value="Amino acid/polyamine transporter I"/>
    <property type="match status" value="1"/>
</dbReference>
<sequence>FIIVSAVIGTGVFTGNGNALAVAGPVGLLLNVAGVGLVAICVAETLSELNQLWTVPSAVYFYIKHFVDTEAAWVVTALYWYSYSAIFAVQMLGAANLVQYWDLAAIWPPFIFYLLVPALLLFINLNSVEIYGWIEMAFGMLKVLLIFGVTCLLFDISTKSEFRLSPQKGSVDSVYGIPHVAYSYIGIESSVVAAFESARPQSVARPSRVVHWVIFVLYFLCSLGIALTVRWDDPHLTQPLVSLSNPRSNSATIIAIAKDPRLRLTPISGFLNGCLIMSTVSAAAVSLYIAGRTLYGLSYSVSLRGGNWISAAFKGLSSVWRATNVPAIALFVSVVAFCWLPWLSEAPDGKGVAMKDVLDVLELTASMSCIITWAFLCLAFIRFRSLTKKCEGSPAETIDRLGLSKYISSEGGYGAKGIGVAFQPLPAITGFLGCLIICISASAPWWDRPARTRDVLAAYSPVSIPLPTPPPSPSRPWLR</sequence>
<evidence type="ECO:0000259" key="6">
    <source>
        <dbReference type="Pfam" id="PF00324"/>
    </source>
</evidence>
<evidence type="ECO:0000256" key="2">
    <source>
        <dbReference type="ARBA" id="ARBA00022692"/>
    </source>
</evidence>
<evidence type="ECO:0000256" key="1">
    <source>
        <dbReference type="ARBA" id="ARBA00004141"/>
    </source>
</evidence>
<dbReference type="PIRSF" id="PIRSF006060">
    <property type="entry name" value="AA_transporter"/>
    <property type="match status" value="1"/>
</dbReference>
<feature type="transmembrane region" description="Helical" evidence="5">
    <location>
        <begin position="105"/>
        <end position="124"/>
    </location>
</feature>
<evidence type="ECO:0000313" key="7">
    <source>
        <dbReference type="EMBL" id="KAK0753681.1"/>
    </source>
</evidence>
<feature type="domain" description="Amino acid permease/ SLC12A" evidence="6">
    <location>
        <begin position="2"/>
        <end position="388"/>
    </location>
</feature>
<keyword evidence="4 5" id="KW-0472">Membrane</keyword>
<dbReference type="Pfam" id="PF00324">
    <property type="entry name" value="AA_permease"/>
    <property type="match status" value="1"/>
</dbReference>
<feature type="transmembrane region" description="Helical" evidence="5">
    <location>
        <begin position="20"/>
        <end position="42"/>
    </location>
</feature>
<keyword evidence="8" id="KW-1185">Reference proteome</keyword>
<comment type="subcellular location">
    <subcellularLocation>
        <location evidence="1">Membrane</location>
        <topology evidence="1">Multi-pass membrane protein</topology>
    </subcellularLocation>
</comment>
<evidence type="ECO:0000256" key="4">
    <source>
        <dbReference type="ARBA" id="ARBA00023136"/>
    </source>
</evidence>
<feature type="transmembrane region" description="Helical" evidence="5">
    <location>
        <begin position="270"/>
        <end position="290"/>
    </location>
</feature>
<dbReference type="InterPro" id="IPR004841">
    <property type="entry name" value="AA-permease/SLC12A_dom"/>
</dbReference>
<feature type="transmembrane region" description="Helical" evidence="5">
    <location>
        <begin position="130"/>
        <end position="154"/>
    </location>
</feature>
<keyword evidence="3 5" id="KW-1133">Transmembrane helix</keyword>
<evidence type="ECO:0000313" key="8">
    <source>
        <dbReference type="Proteomes" id="UP001172155"/>
    </source>
</evidence>
<dbReference type="GO" id="GO:0015171">
    <property type="term" value="F:amino acid transmembrane transporter activity"/>
    <property type="evidence" value="ECO:0007669"/>
    <property type="project" value="TreeGrafter"/>
</dbReference>
<evidence type="ECO:0000256" key="5">
    <source>
        <dbReference type="SAM" id="Phobius"/>
    </source>
</evidence>
<dbReference type="PANTHER" id="PTHR43341:SF9">
    <property type="entry name" value="DICARBOXYLIC AMINO ACID PERMEASE"/>
    <property type="match status" value="1"/>
</dbReference>
<dbReference type="PANTHER" id="PTHR43341">
    <property type="entry name" value="AMINO ACID PERMEASE"/>
    <property type="match status" value="1"/>
</dbReference>